<protein>
    <submittedName>
        <fullName evidence="2">Uncharacterized protein</fullName>
    </submittedName>
</protein>
<gene>
    <name evidence="2" type="ORF">EYF80_028346</name>
</gene>
<organism evidence="2 3">
    <name type="scientific">Liparis tanakae</name>
    <name type="common">Tanaka's snailfish</name>
    <dbReference type="NCBI Taxonomy" id="230148"/>
    <lineage>
        <taxon>Eukaryota</taxon>
        <taxon>Metazoa</taxon>
        <taxon>Chordata</taxon>
        <taxon>Craniata</taxon>
        <taxon>Vertebrata</taxon>
        <taxon>Euteleostomi</taxon>
        <taxon>Actinopterygii</taxon>
        <taxon>Neopterygii</taxon>
        <taxon>Teleostei</taxon>
        <taxon>Neoteleostei</taxon>
        <taxon>Acanthomorphata</taxon>
        <taxon>Eupercaria</taxon>
        <taxon>Perciformes</taxon>
        <taxon>Cottioidei</taxon>
        <taxon>Cottales</taxon>
        <taxon>Liparidae</taxon>
        <taxon>Liparis</taxon>
    </lineage>
</organism>
<proteinExistence type="predicted"/>
<keyword evidence="3" id="KW-1185">Reference proteome</keyword>
<evidence type="ECO:0000313" key="3">
    <source>
        <dbReference type="Proteomes" id="UP000314294"/>
    </source>
</evidence>
<feature type="region of interest" description="Disordered" evidence="1">
    <location>
        <begin position="35"/>
        <end position="76"/>
    </location>
</feature>
<dbReference type="AlphaFoldDB" id="A0A4Z2H6E3"/>
<dbReference type="Proteomes" id="UP000314294">
    <property type="component" value="Unassembled WGS sequence"/>
</dbReference>
<comment type="caution">
    <text evidence="2">The sequence shown here is derived from an EMBL/GenBank/DDBJ whole genome shotgun (WGS) entry which is preliminary data.</text>
</comment>
<evidence type="ECO:0000313" key="2">
    <source>
        <dbReference type="EMBL" id="TNN61467.1"/>
    </source>
</evidence>
<dbReference type="EMBL" id="SRLO01000315">
    <property type="protein sequence ID" value="TNN61467.1"/>
    <property type="molecule type" value="Genomic_DNA"/>
</dbReference>
<sequence>MSRGDVRSPRMEFHLLHGGSAGSRSEEALTVELPAADMGPPGSVSYPVQTSRQLHDAKPVPVCGRHSSIKEQQPAA</sequence>
<evidence type="ECO:0000256" key="1">
    <source>
        <dbReference type="SAM" id="MobiDB-lite"/>
    </source>
</evidence>
<reference evidence="2 3" key="1">
    <citation type="submission" date="2019-03" db="EMBL/GenBank/DDBJ databases">
        <title>First draft genome of Liparis tanakae, snailfish: a comprehensive survey of snailfish specific genes.</title>
        <authorList>
            <person name="Kim W."/>
            <person name="Song I."/>
            <person name="Jeong J.-H."/>
            <person name="Kim D."/>
            <person name="Kim S."/>
            <person name="Ryu S."/>
            <person name="Song J.Y."/>
            <person name="Lee S.K."/>
        </authorList>
    </citation>
    <scope>NUCLEOTIDE SEQUENCE [LARGE SCALE GENOMIC DNA]</scope>
    <source>
        <tissue evidence="2">Muscle</tissue>
    </source>
</reference>
<name>A0A4Z2H6E3_9TELE</name>
<accession>A0A4Z2H6E3</accession>